<evidence type="ECO:0000313" key="2">
    <source>
        <dbReference type="EMBL" id="MTE16955.1"/>
    </source>
</evidence>
<dbReference type="Proteomes" id="UP000432464">
    <property type="component" value="Unassembled WGS sequence"/>
</dbReference>
<evidence type="ECO:0000313" key="3">
    <source>
        <dbReference type="Proteomes" id="UP000432464"/>
    </source>
</evidence>
<evidence type="ECO:0000256" key="1">
    <source>
        <dbReference type="SAM" id="MobiDB-lite"/>
    </source>
</evidence>
<feature type="region of interest" description="Disordered" evidence="1">
    <location>
        <begin position="47"/>
        <end position="69"/>
    </location>
</feature>
<protein>
    <submittedName>
        <fullName evidence="2">Uncharacterized protein</fullName>
    </submittedName>
</protein>
<accession>A0A6I3L952</accession>
<reference evidence="2 3" key="1">
    <citation type="submission" date="2019-11" db="EMBL/GenBank/DDBJ databases">
        <title>Nocardia sp. nov. CT2-14 isolated from soil.</title>
        <authorList>
            <person name="Kanchanasin P."/>
            <person name="Tanasupawat S."/>
            <person name="Yuki M."/>
            <person name="Kudo T."/>
        </authorList>
    </citation>
    <scope>NUCLEOTIDE SEQUENCE [LARGE SCALE GENOMIC DNA]</scope>
    <source>
        <strain evidence="2 3">CT2-14</strain>
    </source>
</reference>
<dbReference type="EMBL" id="WMBB01000017">
    <property type="protein sequence ID" value="MTE16955.1"/>
    <property type="molecule type" value="Genomic_DNA"/>
</dbReference>
<dbReference type="AlphaFoldDB" id="A0A6I3L952"/>
<proteinExistence type="predicted"/>
<dbReference type="RefSeq" id="WP_154791362.1">
    <property type="nucleotide sequence ID" value="NZ_WMBB01000017.1"/>
</dbReference>
<organism evidence="2 3">
    <name type="scientific">Nocardia aurantiaca</name>
    <dbReference type="NCBI Taxonomy" id="2675850"/>
    <lineage>
        <taxon>Bacteria</taxon>
        <taxon>Bacillati</taxon>
        <taxon>Actinomycetota</taxon>
        <taxon>Actinomycetes</taxon>
        <taxon>Mycobacteriales</taxon>
        <taxon>Nocardiaceae</taxon>
        <taxon>Nocardia</taxon>
    </lineage>
</organism>
<keyword evidence="3" id="KW-1185">Reference proteome</keyword>
<sequence length="69" mass="7579">MDEVLDNVPGGLITASMRRLIGEIIARYGSVEAFCARLHRLLDDPTDQIPALADPECPQPGGRHRLRAL</sequence>
<comment type="caution">
    <text evidence="2">The sequence shown here is derived from an EMBL/GenBank/DDBJ whole genome shotgun (WGS) entry which is preliminary data.</text>
</comment>
<gene>
    <name evidence="2" type="ORF">GLP40_29970</name>
</gene>
<name>A0A6I3L952_9NOCA</name>